<evidence type="ECO:0000313" key="2">
    <source>
        <dbReference type="Proteomes" id="UP000004221"/>
    </source>
</evidence>
<evidence type="ECO:0000313" key="1">
    <source>
        <dbReference type="EMBL" id="CCF85403.1"/>
    </source>
</evidence>
<name>I4EL41_9BACT</name>
<dbReference type="RefSeq" id="WP_008480279.1">
    <property type="nucleotide sequence ID" value="NZ_CAGS01000437.1"/>
</dbReference>
<accession>I4EL41</accession>
<gene>
    <name evidence="1" type="ORF">NITHO_4920014</name>
</gene>
<dbReference type="Proteomes" id="UP000004221">
    <property type="component" value="Unassembled WGS sequence"/>
</dbReference>
<dbReference type="AlphaFoldDB" id="I4EL41"/>
<proteinExistence type="predicted"/>
<sequence length="96" mass="10082">MAKLPLIDLRAQAKDNVPARKAIAITKDDSNPIPHPSGEATTRGILVGTAGDLKLLFQDDTVAVTVKSLAAGVVYPFSVKQVYNTGSTASDIIGLY</sequence>
<comment type="caution">
    <text evidence="1">The sequence shown here is derived from an EMBL/GenBank/DDBJ whole genome shotgun (WGS) entry which is preliminary data.</text>
</comment>
<keyword evidence="2" id="KW-1185">Reference proteome</keyword>
<dbReference type="EMBL" id="CAGS01000437">
    <property type="protein sequence ID" value="CCF85403.1"/>
    <property type="molecule type" value="Genomic_DNA"/>
</dbReference>
<protein>
    <submittedName>
        <fullName evidence="1">Uncharacterized protein</fullName>
    </submittedName>
</protein>
<reference evidence="1 2" key="1">
    <citation type="journal article" date="2012" name="ISME J.">
        <title>Nitrification expanded: discovery, physiology and genomics of a nitrite-oxidizing bacterium from the phylum Chloroflexi.</title>
        <authorList>
            <person name="Sorokin D.Y."/>
            <person name="Lucker S."/>
            <person name="Vejmelkova D."/>
            <person name="Kostrikina N.A."/>
            <person name="Kleerebezem R."/>
            <person name="Rijpstra W.I."/>
            <person name="Damste J.S."/>
            <person name="Le Paslier D."/>
            <person name="Muyzer G."/>
            <person name="Wagner M."/>
            <person name="van Loosdrecht M.C."/>
            <person name="Daims H."/>
        </authorList>
    </citation>
    <scope>NUCLEOTIDE SEQUENCE [LARGE SCALE GENOMIC DNA]</scope>
    <source>
        <strain evidence="2">none</strain>
    </source>
</reference>
<organism evidence="1 2">
    <name type="scientific">Nitrolancea hollandica Lb</name>
    <dbReference type="NCBI Taxonomy" id="1129897"/>
    <lineage>
        <taxon>Bacteria</taxon>
        <taxon>Pseudomonadati</taxon>
        <taxon>Thermomicrobiota</taxon>
        <taxon>Thermomicrobia</taxon>
        <taxon>Sphaerobacterales</taxon>
        <taxon>Sphaerobacterineae</taxon>
        <taxon>Sphaerobacteraceae</taxon>
        <taxon>Nitrolancea</taxon>
    </lineage>
</organism>
<dbReference type="OrthoDB" id="7916272at2"/>